<dbReference type="NCBIfam" id="TIGR00378">
    <property type="entry name" value="cax"/>
    <property type="match status" value="1"/>
</dbReference>
<dbReference type="Pfam" id="PF01699">
    <property type="entry name" value="Na_Ca_ex"/>
    <property type="match status" value="2"/>
</dbReference>
<dbReference type="GO" id="GO:0015369">
    <property type="term" value="F:calcium:proton antiporter activity"/>
    <property type="evidence" value="ECO:0007669"/>
    <property type="project" value="InterPro"/>
</dbReference>
<keyword evidence="8" id="KW-0406">Ion transport</keyword>
<comment type="similarity">
    <text evidence="2">Belongs to the Ca(2+):cation antiporter (CaCA) (TC 2.A.19) family.</text>
</comment>
<evidence type="ECO:0000259" key="12">
    <source>
        <dbReference type="PROSITE" id="PS51212"/>
    </source>
</evidence>
<feature type="non-terminal residue" evidence="13">
    <location>
        <position position="845"/>
    </location>
</feature>
<sequence length="845" mass="90958">MTTRPKPRRGSRQSTSPYTHEPKPQQEREDGNLPQYNSNGHAVTRGIQPNGESGRRWFHPVHFLRVCWASSCTASKYVNILWPFVPAAIALHFARPEQRLWIFILSYVAMVPSANLIGFAGQELARKLPTVLGVVLETTLGSLVEMILFIVLLVNQGPQGVPVVQAAILGSILANLLLCMGLCFFFGGLRRHEQNFHDVVSDTGSNLMLVAGMALVIPVTYANALRGRENLSTEQLEMEVVKISRATAIVLVLAFAVYTFFQMKSHHGFYDDILEQDEQNDVDRHRDLAKPKLTLTESIIALAIAITFVSMMAVFLVQNIDYMRENRGLSDSFLGLILVPLVEKAAEHITAIDEAWDNQMNFALSHILGASIQTALLNTPLAVIVGWGLNIHMSMNFEMFDAVVLILAILVVGQFLRDGKSNYLEGALCFFVYVLIAVAAFYYPNPVEGHESAGSSVSDPASQGVVYQQAVSVNTLVQSNTTFFPHPEAQAITVTDAPTSFDLITTLSWTKTFSYTASASTVVSAPISTATDSTFILFITSDTRLHQKRQNGFYMNANGTVSNDCSSAPVYSITNGALTATMNNVVYYYSTNPGVAYAPFVPSQTPGSITTSFSATSNGQLSWFNSQFYNGQAQFCSLNNGTVYAVFQQGAAPDGCMFVQLSLFSVSSCASLAMSSGPSSGPSGPSGASGQPGATGLKVVKGSKAHKALVVKWELRPPGPTSTGILYGYLGCYVQTGSSTVTTGRALTNYTATYSNQVNSRCSAACLSQQFVYFGTVNQGTTGADCWCGNSITYVNVQTGLLSGTMGEAGENNCYLCNGASVPGGVPGACGNYSVSTIAIFARSF</sequence>
<accession>A0A9P8EMM9</accession>
<dbReference type="PROSITE" id="PS51212">
    <property type="entry name" value="WSC"/>
    <property type="match status" value="1"/>
</dbReference>
<reference evidence="13" key="1">
    <citation type="journal article" date="2021" name="J Fungi (Basel)">
        <title>Virulence traits and population genomics of the black yeast Aureobasidium melanogenum.</title>
        <authorList>
            <person name="Cernosa A."/>
            <person name="Sun X."/>
            <person name="Gostincar C."/>
            <person name="Fang C."/>
            <person name="Gunde-Cimerman N."/>
            <person name="Song Z."/>
        </authorList>
    </citation>
    <scope>NUCLEOTIDE SEQUENCE</scope>
    <source>
        <strain evidence="13">EXF-9911</strain>
    </source>
</reference>
<evidence type="ECO:0000256" key="1">
    <source>
        <dbReference type="ARBA" id="ARBA00004127"/>
    </source>
</evidence>
<feature type="domain" description="WSC" evidence="12">
    <location>
        <begin position="726"/>
        <end position="844"/>
    </location>
</feature>
<feature type="transmembrane region" description="Helical" evidence="11">
    <location>
        <begin position="207"/>
        <end position="225"/>
    </location>
</feature>
<feature type="compositionally biased region" description="Basic residues" evidence="10">
    <location>
        <begin position="1"/>
        <end position="11"/>
    </location>
</feature>
<gene>
    <name evidence="13" type="ORF">KCU76_g5805</name>
</gene>
<dbReference type="InterPro" id="IPR044880">
    <property type="entry name" value="NCX_ion-bd_dom_sf"/>
</dbReference>
<name>A0A9P8EMM9_AURME</name>
<evidence type="ECO:0000256" key="11">
    <source>
        <dbReference type="SAM" id="Phobius"/>
    </source>
</evidence>
<evidence type="ECO:0000313" key="13">
    <source>
        <dbReference type="EMBL" id="KAG9693676.1"/>
    </source>
</evidence>
<dbReference type="InterPro" id="IPR004713">
    <property type="entry name" value="CaH_exchang"/>
</dbReference>
<proteinExistence type="inferred from homology"/>
<evidence type="ECO:0000256" key="7">
    <source>
        <dbReference type="ARBA" id="ARBA00022989"/>
    </source>
</evidence>
<dbReference type="GO" id="GO:0012505">
    <property type="term" value="C:endomembrane system"/>
    <property type="evidence" value="ECO:0007669"/>
    <property type="project" value="UniProtKB-SubCell"/>
</dbReference>
<dbReference type="Gene3D" id="1.20.1420.30">
    <property type="entry name" value="NCX, central ion-binding region"/>
    <property type="match status" value="2"/>
</dbReference>
<feature type="compositionally biased region" description="Basic and acidic residues" evidence="10">
    <location>
        <begin position="20"/>
        <end position="31"/>
    </location>
</feature>
<evidence type="ECO:0000256" key="4">
    <source>
        <dbReference type="ARBA" id="ARBA00022568"/>
    </source>
</evidence>
<evidence type="ECO:0000256" key="5">
    <source>
        <dbReference type="ARBA" id="ARBA00022692"/>
    </source>
</evidence>
<keyword evidence="4" id="KW-0109">Calcium transport</keyword>
<evidence type="ECO:0000256" key="10">
    <source>
        <dbReference type="SAM" id="MobiDB-lite"/>
    </source>
</evidence>
<dbReference type="GO" id="GO:0006874">
    <property type="term" value="P:intracellular calcium ion homeostasis"/>
    <property type="evidence" value="ECO:0007669"/>
    <property type="project" value="TreeGrafter"/>
</dbReference>
<keyword evidence="5 11" id="KW-0812">Transmembrane</keyword>
<evidence type="ECO:0000256" key="3">
    <source>
        <dbReference type="ARBA" id="ARBA00022448"/>
    </source>
</evidence>
<dbReference type="InterPro" id="IPR004798">
    <property type="entry name" value="CAX-like"/>
</dbReference>
<feature type="transmembrane region" description="Helical" evidence="11">
    <location>
        <begin position="399"/>
        <end position="416"/>
    </location>
</feature>
<evidence type="ECO:0000256" key="9">
    <source>
        <dbReference type="ARBA" id="ARBA00023136"/>
    </source>
</evidence>
<comment type="caution">
    <text evidence="13">The sequence shown here is derived from an EMBL/GenBank/DDBJ whole genome shotgun (WGS) entry which is preliminary data.</text>
</comment>
<dbReference type="Pfam" id="PF25485">
    <property type="entry name" value="DUF7908"/>
    <property type="match status" value="1"/>
</dbReference>
<dbReference type="Proteomes" id="UP000779574">
    <property type="component" value="Unassembled WGS sequence"/>
</dbReference>
<feature type="transmembrane region" description="Helical" evidence="11">
    <location>
        <begin position="298"/>
        <end position="317"/>
    </location>
</feature>
<feature type="transmembrane region" description="Helical" evidence="11">
    <location>
        <begin position="423"/>
        <end position="443"/>
    </location>
</feature>
<keyword evidence="3" id="KW-0813">Transport</keyword>
<feature type="transmembrane region" description="Helical" evidence="11">
    <location>
        <begin position="100"/>
        <end position="119"/>
    </location>
</feature>
<dbReference type="PANTHER" id="PTHR31503:SF14">
    <property type="entry name" value="VACUOLAR CALCIUM ION TRANSPORTER"/>
    <property type="match status" value="1"/>
</dbReference>
<feature type="transmembrane region" description="Helical" evidence="11">
    <location>
        <begin position="246"/>
        <end position="263"/>
    </location>
</feature>
<feature type="transmembrane region" description="Helical" evidence="11">
    <location>
        <begin position="131"/>
        <end position="154"/>
    </location>
</feature>
<dbReference type="InterPro" id="IPR004837">
    <property type="entry name" value="NaCa_Exmemb"/>
</dbReference>
<feature type="transmembrane region" description="Helical" evidence="11">
    <location>
        <begin position="166"/>
        <end position="187"/>
    </location>
</feature>
<feature type="transmembrane region" description="Helical" evidence="11">
    <location>
        <begin position="367"/>
        <end position="387"/>
    </location>
</feature>
<evidence type="ECO:0000313" key="14">
    <source>
        <dbReference type="Proteomes" id="UP000779574"/>
    </source>
</evidence>
<dbReference type="InterPro" id="IPR057230">
    <property type="entry name" value="DUF7908"/>
</dbReference>
<organism evidence="13 14">
    <name type="scientific">Aureobasidium melanogenum</name>
    <name type="common">Aureobasidium pullulans var. melanogenum</name>
    <dbReference type="NCBI Taxonomy" id="46634"/>
    <lineage>
        <taxon>Eukaryota</taxon>
        <taxon>Fungi</taxon>
        <taxon>Dikarya</taxon>
        <taxon>Ascomycota</taxon>
        <taxon>Pezizomycotina</taxon>
        <taxon>Dothideomycetes</taxon>
        <taxon>Dothideomycetidae</taxon>
        <taxon>Dothideales</taxon>
        <taxon>Saccotheciaceae</taxon>
        <taxon>Aureobasidium</taxon>
    </lineage>
</organism>
<keyword evidence="6" id="KW-0106">Calcium</keyword>
<dbReference type="EMBL" id="JAHFXF010000186">
    <property type="protein sequence ID" value="KAG9693676.1"/>
    <property type="molecule type" value="Genomic_DNA"/>
</dbReference>
<comment type="subcellular location">
    <subcellularLocation>
        <location evidence="1">Endomembrane system</location>
        <topology evidence="1">Multi-pass membrane protein</topology>
    </subcellularLocation>
</comment>
<dbReference type="AlphaFoldDB" id="A0A9P8EMM9"/>
<evidence type="ECO:0000256" key="2">
    <source>
        <dbReference type="ARBA" id="ARBA00008170"/>
    </source>
</evidence>
<evidence type="ECO:0000256" key="8">
    <source>
        <dbReference type="ARBA" id="ARBA00023065"/>
    </source>
</evidence>
<keyword evidence="7 11" id="KW-1133">Transmembrane helix</keyword>
<dbReference type="PANTHER" id="PTHR31503">
    <property type="entry name" value="VACUOLAR CALCIUM ION TRANSPORTER"/>
    <property type="match status" value="1"/>
</dbReference>
<dbReference type="GO" id="GO:0000329">
    <property type="term" value="C:fungal-type vacuole membrane"/>
    <property type="evidence" value="ECO:0007669"/>
    <property type="project" value="TreeGrafter"/>
</dbReference>
<dbReference type="FunFam" id="1.20.1420.30:FF:000026">
    <property type="entry name" value="Vacuolar calcium ion transporter"/>
    <property type="match status" value="1"/>
</dbReference>
<feature type="region of interest" description="Disordered" evidence="10">
    <location>
        <begin position="1"/>
        <end position="47"/>
    </location>
</feature>
<dbReference type="InterPro" id="IPR002889">
    <property type="entry name" value="WSC_carb-bd"/>
</dbReference>
<reference evidence="13" key="2">
    <citation type="submission" date="2021-08" db="EMBL/GenBank/DDBJ databases">
        <authorList>
            <person name="Gostincar C."/>
            <person name="Sun X."/>
            <person name="Song Z."/>
            <person name="Gunde-Cimerman N."/>
        </authorList>
    </citation>
    <scope>NUCLEOTIDE SEQUENCE</scope>
    <source>
        <strain evidence="13">EXF-9911</strain>
    </source>
</reference>
<dbReference type="OrthoDB" id="1699231at2759"/>
<keyword evidence="9 11" id="KW-0472">Membrane</keyword>
<protein>
    <submittedName>
        <fullName evidence="13">Ca2+:H+ antiporter</fullName>
    </submittedName>
</protein>
<evidence type="ECO:0000256" key="6">
    <source>
        <dbReference type="ARBA" id="ARBA00022837"/>
    </source>
</evidence>